<dbReference type="Gene3D" id="3.40.50.2300">
    <property type="match status" value="1"/>
</dbReference>
<dbReference type="Gene3D" id="3.30.565.10">
    <property type="entry name" value="Histidine kinase-like ATPase, C-terminal domain"/>
    <property type="match status" value="1"/>
</dbReference>
<dbReference type="SMART" id="SM00448">
    <property type="entry name" value="REC"/>
    <property type="match status" value="1"/>
</dbReference>
<dbReference type="SMART" id="SM00388">
    <property type="entry name" value="HisKA"/>
    <property type="match status" value="1"/>
</dbReference>
<dbReference type="InterPro" id="IPR004358">
    <property type="entry name" value="Sig_transdc_His_kin-like_C"/>
</dbReference>
<keyword evidence="12" id="KW-1185">Reference proteome</keyword>
<sequence>MLTTDPCPLPGGTPTAADPAAPSQPAGPARPTTGRRVVVVDDTADLRNLLRLVLARGGFEVVGEAADGRTGIEVARRTVPDIVLLDIAMPVMDGLEALPTLRRSLPRAKIIAMSAFGATQMASRAVAAGADGYVQKGTSLHAILTYVEEVSGLTRRPSQPVAVTQGPAGEGTSRPVRSGPSPIDRTGGADRSTGAAAALEHAPVGVLEVTEEASPRIRFANPVARRLLGGSPDVGSLLSLTAPGLAHHVATHRHENDAVFEALVDAGTVRATLRRAGTTIFVYLDSTAEDVGLLRRAIATAAHELRGPIAVIDGAVEAVSWGLATLSEADQEQLYRSVKRQVAQLDRVTADLFTSTQVHRGTLHVDLHRVDVPALLADLFEGHDGIGLDLTEVPAAWADPLRLEQMLGNLLSNATRYGAAPVQVAVRPGTGGRTVRIEVVDRGPGVPEDFEPHLFREFSRPASSVATGTGLGLYVVRILAEAQGGTATYRRHPEGGAIFAVQLPVA</sequence>
<dbReference type="AlphaFoldDB" id="A0A6P0HGM2"/>
<keyword evidence="5" id="KW-0418">Kinase</keyword>
<dbReference type="InterPro" id="IPR011006">
    <property type="entry name" value="CheY-like_superfamily"/>
</dbReference>
<reference evidence="11 12" key="1">
    <citation type="journal article" date="2014" name="Int. J. Syst. Evol. Microbiol.">
        <title>Nocardioides zeae sp. nov., isolated from the stem of Zea mays.</title>
        <authorList>
            <person name="Glaeser S.P."/>
            <person name="McInroy J.A."/>
            <person name="Busse H.J."/>
            <person name="Kampfer P."/>
        </authorList>
    </citation>
    <scope>NUCLEOTIDE SEQUENCE [LARGE SCALE GENOMIC DNA]</scope>
    <source>
        <strain evidence="11 12">JCM 30728</strain>
    </source>
</reference>
<feature type="domain" description="Response regulatory" evidence="10">
    <location>
        <begin position="36"/>
        <end position="151"/>
    </location>
</feature>
<name>A0A6P0HGM2_9ACTN</name>
<evidence type="ECO:0000256" key="8">
    <source>
        <dbReference type="SAM" id="MobiDB-lite"/>
    </source>
</evidence>
<evidence type="ECO:0000256" key="4">
    <source>
        <dbReference type="ARBA" id="ARBA00022553"/>
    </source>
</evidence>
<dbReference type="Proteomes" id="UP000468687">
    <property type="component" value="Unassembled WGS sequence"/>
</dbReference>
<evidence type="ECO:0000259" key="10">
    <source>
        <dbReference type="PROSITE" id="PS50110"/>
    </source>
</evidence>
<dbReference type="CDD" id="cd00082">
    <property type="entry name" value="HisKA"/>
    <property type="match status" value="1"/>
</dbReference>
<dbReference type="GO" id="GO:0000155">
    <property type="term" value="F:phosphorelay sensor kinase activity"/>
    <property type="evidence" value="ECO:0007669"/>
    <property type="project" value="InterPro"/>
</dbReference>
<dbReference type="SUPFAM" id="SSF52172">
    <property type="entry name" value="CheY-like"/>
    <property type="match status" value="1"/>
</dbReference>
<feature type="compositionally biased region" description="Low complexity" evidence="8">
    <location>
        <begin position="10"/>
        <end position="34"/>
    </location>
</feature>
<dbReference type="Pfam" id="PF02518">
    <property type="entry name" value="HATPase_c"/>
    <property type="match status" value="1"/>
</dbReference>
<keyword evidence="5" id="KW-0808">Transferase</keyword>
<dbReference type="Pfam" id="PF00072">
    <property type="entry name" value="Response_reg"/>
    <property type="match status" value="1"/>
</dbReference>
<feature type="region of interest" description="Disordered" evidence="8">
    <location>
        <begin position="1"/>
        <end position="34"/>
    </location>
</feature>
<evidence type="ECO:0000256" key="5">
    <source>
        <dbReference type="ARBA" id="ARBA00022777"/>
    </source>
</evidence>
<dbReference type="InterPro" id="IPR003594">
    <property type="entry name" value="HATPase_dom"/>
</dbReference>
<dbReference type="GO" id="GO:0005886">
    <property type="term" value="C:plasma membrane"/>
    <property type="evidence" value="ECO:0007669"/>
    <property type="project" value="UniProtKB-SubCell"/>
</dbReference>
<dbReference type="PANTHER" id="PTHR43547:SF2">
    <property type="entry name" value="HYBRID SIGNAL TRANSDUCTION HISTIDINE KINASE C"/>
    <property type="match status" value="1"/>
</dbReference>
<evidence type="ECO:0000256" key="6">
    <source>
        <dbReference type="ARBA" id="ARBA00023012"/>
    </source>
</evidence>
<comment type="catalytic activity">
    <reaction evidence="1">
        <text>ATP + protein L-histidine = ADP + protein N-phospho-L-histidine.</text>
        <dbReference type="EC" id="2.7.13.3"/>
    </reaction>
</comment>
<dbReference type="SUPFAM" id="SSF47384">
    <property type="entry name" value="Homodimeric domain of signal transducing histidine kinase"/>
    <property type="match status" value="1"/>
</dbReference>
<dbReference type="InterPro" id="IPR003661">
    <property type="entry name" value="HisK_dim/P_dom"/>
</dbReference>
<dbReference type="SUPFAM" id="SSF55874">
    <property type="entry name" value="ATPase domain of HSP90 chaperone/DNA topoisomerase II/histidine kinase"/>
    <property type="match status" value="1"/>
</dbReference>
<comment type="subcellular location">
    <subcellularLocation>
        <location evidence="2">Cell membrane</location>
    </subcellularLocation>
</comment>
<dbReference type="InterPro" id="IPR005467">
    <property type="entry name" value="His_kinase_dom"/>
</dbReference>
<dbReference type="PANTHER" id="PTHR43547">
    <property type="entry name" value="TWO-COMPONENT HISTIDINE KINASE"/>
    <property type="match status" value="1"/>
</dbReference>
<evidence type="ECO:0000256" key="7">
    <source>
        <dbReference type="PROSITE-ProRule" id="PRU00169"/>
    </source>
</evidence>
<dbReference type="PROSITE" id="PS50109">
    <property type="entry name" value="HIS_KIN"/>
    <property type="match status" value="1"/>
</dbReference>
<feature type="region of interest" description="Disordered" evidence="8">
    <location>
        <begin position="155"/>
        <end position="195"/>
    </location>
</feature>
<evidence type="ECO:0000259" key="9">
    <source>
        <dbReference type="PROSITE" id="PS50109"/>
    </source>
</evidence>
<dbReference type="InterPro" id="IPR000014">
    <property type="entry name" value="PAS"/>
</dbReference>
<dbReference type="InterPro" id="IPR036890">
    <property type="entry name" value="HATPase_C_sf"/>
</dbReference>
<dbReference type="Pfam" id="PF00512">
    <property type="entry name" value="HisKA"/>
    <property type="match status" value="1"/>
</dbReference>
<accession>A0A6P0HGM2</accession>
<dbReference type="Pfam" id="PF13188">
    <property type="entry name" value="PAS_8"/>
    <property type="match status" value="1"/>
</dbReference>
<evidence type="ECO:0000256" key="2">
    <source>
        <dbReference type="ARBA" id="ARBA00004236"/>
    </source>
</evidence>
<gene>
    <name evidence="11" type="ORF">G3T38_05465</name>
</gene>
<dbReference type="EMBL" id="JAAGXA010000003">
    <property type="protein sequence ID" value="NEN77721.1"/>
    <property type="molecule type" value="Genomic_DNA"/>
</dbReference>
<comment type="caution">
    <text evidence="11">The sequence shown here is derived from an EMBL/GenBank/DDBJ whole genome shotgun (WGS) entry which is preliminary data.</text>
</comment>
<organism evidence="11 12">
    <name type="scientific">Nocardioides zeae</name>
    <dbReference type="NCBI Taxonomy" id="1457234"/>
    <lineage>
        <taxon>Bacteria</taxon>
        <taxon>Bacillati</taxon>
        <taxon>Actinomycetota</taxon>
        <taxon>Actinomycetes</taxon>
        <taxon>Propionibacteriales</taxon>
        <taxon>Nocardioidaceae</taxon>
        <taxon>Nocardioides</taxon>
    </lineage>
</organism>
<dbReference type="SMART" id="SM00387">
    <property type="entry name" value="HATPase_c"/>
    <property type="match status" value="1"/>
</dbReference>
<feature type="modified residue" description="4-aspartylphosphate" evidence="7">
    <location>
        <position position="86"/>
    </location>
</feature>
<feature type="domain" description="Histidine kinase" evidence="9">
    <location>
        <begin position="300"/>
        <end position="506"/>
    </location>
</feature>
<dbReference type="Gene3D" id="1.10.287.130">
    <property type="match status" value="1"/>
</dbReference>
<proteinExistence type="predicted"/>
<dbReference type="PRINTS" id="PR00344">
    <property type="entry name" value="BCTRLSENSOR"/>
</dbReference>
<dbReference type="InterPro" id="IPR036097">
    <property type="entry name" value="HisK_dim/P_sf"/>
</dbReference>
<dbReference type="EC" id="2.7.13.3" evidence="3"/>
<dbReference type="RefSeq" id="WP_163771091.1">
    <property type="nucleotide sequence ID" value="NZ_JAAGXA010000003.1"/>
</dbReference>
<evidence type="ECO:0000256" key="1">
    <source>
        <dbReference type="ARBA" id="ARBA00000085"/>
    </source>
</evidence>
<dbReference type="PROSITE" id="PS50110">
    <property type="entry name" value="RESPONSE_REGULATORY"/>
    <property type="match status" value="1"/>
</dbReference>
<keyword evidence="6" id="KW-0902">Two-component regulatory system</keyword>
<protein>
    <recommendedName>
        <fullName evidence="3">histidine kinase</fullName>
        <ecNumber evidence="3">2.7.13.3</ecNumber>
    </recommendedName>
</protein>
<evidence type="ECO:0000313" key="11">
    <source>
        <dbReference type="EMBL" id="NEN77721.1"/>
    </source>
</evidence>
<evidence type="ECO:0000313" key="12">
    <source>
        <dbReference type="Proteomes" id="UP000468687"/>
    </source>
</evidence>
<keyword evidence="4 7" id="KW-0597">Phosphoprotein</keyword>
<dbReference type="InterPro" id="IPR001789">
    <property type="entry name" value="Sig_transdc_resp-reg_receiver"/>
</dbReference>
<evidence type="ECO:0000256" key="3">
    <source>
        <dbReference type="ARBA" id="ARBA00012438"/>
    </source>
</evidence>